<dbReference type="GO" id="GO:0007154">
    <property type="term" value="P:cell communication"/>
    <property type="evidence" value="ECO:0007669"/>
    <property type="project" value="InterPro"/>
</dbReference>
<keyword evidence="6" id="KW-0808">Transferase</keyword>
<feature type="compositionally biased region" description="Polar residues" evidence="4">
    <location>
        <begin position="908"/>
        <end position="918"/>
    </location>
</feature>
<feature type="compositionally biased region" description="Polar residues" evidence="4">
    <location>
        <begin position="630"/>
        <end position="640"/>
    </location>
</feature>
<feature type="compositionally biased region" description="Polar residues" evidence="4">
    <location>
        <begin position="1186"/>
        <end position="1195"/>
    </location>
</feature>
<feature type="region of interest" description="Disordered" evidence="4">
    <location>
        <begin position="1377"/>
        <end position="1398"/>
    </location>
</feature>
<evidence type="ECO:0000259" key="5">
    <source>
        <dbReference type="Pfam" id="PF03160"/>
    </source>
</evidence>
<feature type="domain" description="Calx-beta" evidence="5">
    <location>
        <begin position="1005"/>
        <end position="1061"/>
    </location>
</feature>
<name>A0A1C7FEW2_9VIBR</name>
<dbReference type="GO" id="GO:0004674">
    <property type="term" value="F:protein serine/threonine kinase activity"/>
    <property type="evidence" value="ECO:0007669"/>
    <property type="project" value="UniProtKB-KW"/>
</dbReference>
<keyword evidence="6" id="KW-0418">Kinase</keyword>
<feature type="domain" description="Calx-beta" evidence="5">
    <location>
        <begin position="1143"/>
        <end position="1200"/>
    </location>
</feature>
<evidence type="ECO:0000256" key="3">
    <source>
        <dbReference type="ARBA" id="ARBA00022837"/>
    </source>
</evidence>
<feature type="region of interest" description="Disordered" evidence="4">
    <location>
        <begin position="3284"/>
        <end position="3308"/>
    </location>
</feature>
<dbReference type="PRINTS" id="PR00313">
    <property type="entry name" value="CABNDNGRPT"/>
</dbReference>
<dbReference type="Proteomes" id="UP000092528">
    <property type="component" value="Chromosome 2"/>
</dbReference>
<keyword evidence="7" id="KW-1185">Reference proteome</keyword>
<dbReference type="Pfam" id="PF03160">
    <property type="entry name" value="Calx-beta"/>
    <property type="match status" value="10"/>
</dbReference>
<dbReference type="NCBIfam" id="NF012211">
    <property type="entry name" value="tand_rpt_95"/>
    <property type="match status" value="3"/>
</dbReference>
<dbReference type="InterPro" id="IPR011049">
    <property type="entry name" value="Serralysin-like_metalloprot_C"/>
</dbReference>
<feature type="compositionally biased region" description="Polar residues" evidence="4">
    <location>
        <begin position="1047"/>
        <end position="1057"/>
    </location>
</feature>
<feature type="region of interest" description="Disordered" evidence="4">
    <location>
        <begin position="2451"/>
        <end position="2474"/>
    </location>
</feature>
<feature type="domain" description="Calx-beta" evidence="5">
    <location>
        <begin position="589"/>
        <end position="644"/>
    </location>
</feature>
<evidence type="ECO:0000313" key="6">
    <source>
        <dbReference type="EMBL" id="ANU38605.1"/>
    </source>
</evidence>
<feature type="region of interest" description="Disordered" evidence="4">
    <location>
        <begin position="1047"/>
        <end position="1073"/>
    </location>
</feature>
<evidence type="ECO:0000256" key="2">
    <source>
        <dbReference type="ARBA" id="ARBA00022737"/>
    </source>
</evidence>
<feature type="region of interest" description="Disordered" evidence="4">
    <location>
        <begin position="2179"/>
        <end position="2212"/>
    </location>
</feature>
<keyword evidence="2" id="KW-0677">Repeat</keyword>
<reference evidence="6 7" key="1">
    <citation type="submission" date="2016-07" db="EMBL/GenBank/DDBJ databases">
        <title>Genome sequencing of Vibrio scophthalmi strain VS-05, an isolated from Paralichthys olivaceus.</title>
        <authorList>
            <person name="Han H.-J."/>
        </authorList>
    </citation>
    <scope>NUCLEOTIDE SEQUENCE [LARGE SCALE GENOMIC DNA]</scope>
    <source>
        <strain evidence="6 7">VS-05</strain>
    </source>
</reference>
<dbReference type="GO" id="GO:0016020">
    <property type="term" value="C:membrane"/>
    <property type="evidence" value="ECO:0007669"/>
    <property type="project" value="InterPro"/>
</dbReference>
<feature type="region of interest" description="Disordered" evidence="4">
    <location>
        <begin position="908"/>
        <end position="931"/>
    </location>
</feature>
<feature type="domain" description="Calx-beta" evidence="5">
    <location>
        <begin position="865"/>
        <end position="922"/>
    </location>
</feature>
<feature type="domain" description="Calx-beta" evidence="5">
    <location>
        <begin position="2138"/>
        <end position="2194"/>
    </location>
</feature>
<feature type="domain" description="Calx-beta" evidence="5">
    <location>
        <begin position="277"/>
        <end position="349"/>
    </location>
</feature>
<feature type="region of interest" description="Disordered" evidence="4">
    <location>
        <begin position="769"/>
        <end position="795"/>
    </location>
</feature>
<dbReference type="PATRIC" id="fig|45658.7.peg.3527"/>
<dbReference type="EMBL" id="CP016415">
    <property type="protein sequence ID" value="ANU38605.1"/>
    <property type="molecule type" value="Genomic_DNA"/>
</dbReference>
<feature type="domain" description="Calx-beta" evidence="5">
    <location>
        <begin position="727"/>
        <end position="783"/>
    </location>
</feature>
<keyword evidence="1" id="KW-0732">Signal</keyword>
<dbReference type="Gene3D" id="2.60.40.3440">
    <property type="match status" value="1"/>
</dbReference>
<feature type="compositionally biased region" description="Polar residues" evidence="4">
    <location>
        <begin position="2455"/>
        <end position="2465"/>
    </location>
</feature>
<evidence type="ECO:0000256" key="1">
    <source>
        <dbReference type="ARBA" id="ARBA00022729"/>
    </source>
</evidence>
<feature type="compositionally biased region" description="Polar residues" evidence="4">
    <location>
        <begin position="1465"/>
        <end position="1475"/>
    </location>
</feature>
<dbReference type="Gene3D" id="2.60.40.2030">
    <property type="match status" value="10"/>
</dbReference>
<feature type="region of interest" description="Disordered" evidence="4">
    <location>
        <begin position="630"/>
        <end position="655"/>
    </location>
</feature>
<dbReference type="GO" id="GO:0005509">
    <property type="term" value="F:calcium ion binding"/>
    <property type="evidence" value="ECO:0007669"/>
    <property type="project" value="InterPro"/>
</dbReference>
<dbReference type="InterPro" id="IPR038081">
    <property type="entry name" value="CalX-like_sf"/>
</dbReference>
<dbReference type="STRING" id="45658.VSVS12_03655"/>
<dbReference type="PROSITE" id="PS00330">
    <property type="entry name" value="HEMOLYSIN_CALCIUM"/>
    <property type="match status" value="4"/>
</dbReference>
<dbReference type="SUPFAM" id="SSF51120">
    <property type="entry name" value="beta-Roll"/>
    <property type="match status" value="1"/>
</dbReference>
<dbReference type="InterPro" id="IPR018511">
    <property type="entry name" value="Hemolysin-typ_Ca-bd_CS"/>
</dbReference>
<dbReference type="InterPro" id="IPR001343">
    <property type="entry name" value="Hemolysn_Ca-bd"/>
</dbReference>
<dbReference type="Pfam" id="PF00353">
    <property type="entry name" value="HemolysinCabind"/>
    <property type="match status" value="3"/>
</dbReference>
<dbReference type="EC" id="2.7.11.1" evidence="6"/>
<sequence length="3506" mass="368978">MGIGVITMGNLAFGQSMVIDVFGNVRVLNPGETPNEGEVIVTNNADLETNQTNELETVLIGADGAEVELTKDIAEIFSALEEGQDPTQLGDALATAAGGSIGSSLIDSGTVERIGDATIAETEFATQGLEQLGLSRTQSLTLIEQFNVFDPELVSITGQLLGDNVAFITAEDTPLSGRLFASDLNNQDQLTFIQSASPANGEVIVNTDGTWSYTPDENYDGPDRFEVTVSDGNGGTDTITVSVTVTPIPEISITGGGEVNEGDDASYVISFDKPSDQTTTLKLTTELGTAEGNDFGAITVETSSGQQLTVNPDGTVNVPVGTTSLNVTIATSQDDVFEGDESFTLNVEPVTGLVGIGSSDALIKDDGTGAGGTPDNDKPTLQVTGGGDVNEGSDAIFDVSLSNKTEADVVLNLAPTTDGSYSAESDDLGDMVVTYVDDKGDTQPLAVADNGDVLVPAGITDISVTVPTSGNETYEGDETFGLVVTDKSNITINGSDTSDATIKDDGTGPGGTPDNDKPTLQVTGGGDVNEGSDAIFDVSLSNKTEADVVLNLAPTTDGSYSAESDDLGDMVVTYVDDKGDTQPLTVAENGDVLVPAGITDITVTVPTSGNEIYEGDETFGLVVTDKSNVTTNGSDSSNATIKDDGTGPGVTPDNDKPTLQVTGGGDVNEGSDAIFDVSLSNKTEVDVVLNLAPTTDGAYSAENDDLGEMVVTYVDADDKTQTLSVADNGDVTVPAGITEITVTVATSDNEIYEGDETFGLVVTDKSNVTTNGSDSSNATIKDDGTGPGDTPDNDKPTLLVTGGGDVNEGSDATFEVSLSNKTEADVVLNLAPTIDGSYSAESDDLGDVVITYVDDKGDTQSLAVAENGDVLVPAGITDITVTVPTSGNEIYEGDETFGLVVTDKSNVTTNGSDSSNATIKDDGTGPGVMPDNDKPTLQVTGGGDVNEGSDAIFDVSLSNKTEVDVVLNLAPTTDGAYSAESDDLGEMVVTYVDADDKTQTLSVADNGDVIVPAGITEITVTVATSDNEIYEGDETFGLVVTDKSNVTTNGSDSSNATIKDDGTGPGDTPDNDKPTLLVTGGGDVNEGSDATFEVSLSNKTEADVVLNLAPTTDGSYSAESDDLGDVVVTYVDDKGDTQSLAVAENGDVTVPAGITGITVTVPTSDNEIYEGDETFGLVVTDKSNVTTNGSDSSDATIKDDGTGTVNDGKPVDNDKPTLVVSDAKSVAEGESATFAVSLSNPVDSTLTYKFELDLSSSAELDDFAAENGSVMLTVTYVVDGEQKSAEIENGGELSIPGHATDMTVGIVTDDNRTFEGQEDFALNVSVSGEVGSDNDSLVLEDSGAGIITDDEDNPPQSEDFEVNVGSNGKTQVIFDTANTPIDDGSNPDSDHISDREDDADNAADLKIVITELPDDGTLYYKEGDEFFEITAEHLYSGEGDQNYTQFDPNSIHYEADANSEGFSLGINNQQDSNPLGQPDKGASSQDFYNWGEKVDNTTRELKLSDGETITIRSEGGKLTQYSGDANAQHVGHGIGVGGGKGINEGEKLIVEFESRPADSITLGLDGLGGYFEQGLGSSKESSVVIIVNFVGGSQTFEFQKDSSGSDELFHSITIPSPDFPLPEGTEIASVELSTSGPGNWELRSLETSANDSFDYQAVDSDGNFSEESTVTLNESNNAPIANDDPTNFVVKLGSFNTENNLLWSDDGATITTSANSDESFDPTTLKQGVSDDLNGGPAGQIQYNRETGESEQFIINLDKPATEFSFSVSNLFKNEGGTGNHEQGKWVAYLNGVAVASDTFTANDGNHQGQFDVILGDDENPIAFDEIIFEAQDFVDVPARGNDASDYFVTGFEASSDGAYAVNQGGVLEIPISELLSNDSDIDNDTIRITYVYGETQGEAYIKDGMIHFELNETFVGNTTFEYQITDDKGGFDSATVNVIVNPAPNDAIVNEVQLLSNSVEEGNDLAFKVTLDSSALKETTLDIDFGLLGDKAGESDVDLSDLTFTNGVTYDHENGQITVPVGVKDFTVLVPTEKDGLHELDESYSLQVGGVQGVSATGTIENVDVASLSVVSEGNVSEGSAASFKVSLSVPSSESTELSITTNVSGDNNTAEENDLEGSMKAYFLDDNDEPVELTITDGKVMVPPFITEIFVSVGTQDNAIFEGSEQFELIVSNENGVTSNQSSSAATNIVDDGSVDPDGDGAQSADDDRPVVESISAPIVDEGLDAKFDVKLTNTSESVTPITMSLVDDSAHGGSDYTTTQVTVTYHKNGVEVSETLDVNNGSFTFELPADNDDFTVTVATLDDQHNPVFEGNEHFELIVSTESQQDVTSGQATIQDYQDNPPQSEDFEINVGSNGKTQVIFDTANTPIDDGSNPDSDHISDREDDADNAADLKIVITELPDDGTLYYKEGDEFFEITAEHLYSGEGDQNYTQFDPNSIHYEADANSEGFSLGINNQQDSNPLGQPDKGASSQDFYNWGEKVNNTTRELKLSDGEIITIRSEGGKLTQYSGDANAQHVGHGIGVGGGKGINEGEKLIVEFESRPADSITLGLDGLGGYFEQGLGSSKESSVVITVNFVGGSQTFEFQKDSSGSDELFHSITIPSADFPLPEGTEIASVELSTSGPGNWELRSLETSANDSFDYQAVDSDGNFSEESTVTLNESNNAPIANDDPTNFVVKLGSFNTENNLLWSDDGATITTSANSDESFDPTTLKQGVSDDLNGGPAGQIQYNRETGESEQFIINLDKPATEFSFSVSNLFKNEGGTGNHEQGKWVAYLNGVAVASDTFTANDGNHQGQFDVILGDDENPIAFDEIIFEAQDFVDVPARGNDTSDYFVTGFEASSDGAYAVNQGGVLEIPISELSEQSELLSNDSDIDNDTIRITYVYGETQGEAYIKDGVIYFELNETFVGNTTFEYQITDDKGGFDSATVNVIVNPDPRGAKVDSVELLSNDVVEGHDLAFKVSLESSALKETTLDMVFGPENNADVGLAKVFFTNGVTFDETSGTITIPVGVKDFTVLVPTLDDSEVESTENYSISVGGVTESGNILDNDDKAPNNTPPKAISIEFDTVGGSQEISSTELVSDTEDDQDSNKHVELRIESEPLFGKIYSLNDDGSRTELSVGDVISESTRIHYVVDPETLSHEGTLDNASLTDSFTYTAIDSEGMESTIESITLSSDNINISSNPEAIDHVRINNYEHALESVLWSAGATHTSPAIDNKPLEGHKEGLFVDVGEGGDTVYLGSGNDTIYLGNSHASLDEHQNQESSITAAQRELIDNYSSGADGEHLETPDDRFKDQDPLNNSMTEFEENSDLTTASASTANIDIAHAGGGDDIVFGEGGSDAIFGGSGDDVIYGGAGLDALRGGTGDDFIDGGSGNDILIGGLGNDILIGGDDVDIFKFIDQGNGIRDGEIDMIKDFTAGEDKLDLSELLDLESGNSMDQLLSVALEGTDDIVLTIDDGNSSQSIVIEDGGSQYQQHISGDMVDSSAILCDLLNLPDLNNN</sequence>
<organism evidence="6 7">
    <name type="scientific">Vibrio scophthalmi</name>
    <dbReference type="NCBI Taxonomy" id="45658"/>
    <lineage>
        <taxon>Bacteria</taxon>
        <taxon>Pseudomonadati</taxon>
        <taxon>Pseudomonadota</taxon>
        <taxon>Gammaproteobacteria</taxon>
        <taxon>Vibrionales</taxon>
        <taxon>Vibrionaceae</taxon>
        <taxon>Vibrio</taxon>
    </lineage>
</organism>
<feature type="region of interest" description="Disordered" evidence="4">
    <location>
        <begin position="1461"/>
        <end position="1484"/>
    </location>
</feature>
<feature type="region of interest" description="Disordered" evidence="4">
    <location>
        <begin position="1186"/>
        <end position="1212"/>
    </location>
</feature>
<dbReference type="Pfam" id="PF17963">
    <property type="entry name" value="Big_9"/>
    <property type="match status" value="3"/>
</dbReference>
<dbReference type="Gene3D" id="2.60.40.2810">
    <property type="match status" value="2"/>
</dbReference>
<feature type="compositionally biased region" description="Basic and acidic residues" evidence="4">
    <location>
        <begin position="3287"/>
        <end position="3302"/>
    </location>
</feature>
<dbReference type="SUPFAM" id="SSF141072">
    <property type="entry name" value="CalX-like"/>
    <property type="match status" value="10"/>
</dbReference>
<feature type="region of interest" description="Disordered" evidence="4">
    <location>
        <begin position="494"/>
        <end position="519"/>
    </location>
</feature>
<accession>A0A1C7FEW2</accession>
<feature type="domain" description="Calx-beta" evidence="5">
    <location>
        <begin position="2999"/>
        <end position="3045"/>
    </location>
</feature>
<keyword evidence="6" id="KW-0723">Serine/threonine-protein kinase</keyword>
<feature type="domain" description="Calx-beta" evidence="5">
    <location>
        <begin position="2228"/>
        <end position="2310"/>
    </location>
</feature>
<feature type="domain" description="Calx-beta" evidence="5">
    <location>
        <begin position="450"/>
        <end position="505"/>
    </location>
</feature>
<feature type="region of interest" description="Disordered" evidence="4">
    <location>
        <begin position="2368"/>
        <end position="2388"/>
    </location>
</feature>
<dbReference type="InterPro" id="IPR003644">
    <property type="entry name" value="Calx_beta"/>
</dbReference>
<dbReference type="RefSeq" id="WP_065546370.1">
    <property type="nucleotide sequence ID" value="NZ_CP016415.1"/>
</dbReference>
<gene>
    <name evidence="6" type="ORF">VSVS05_03568</name>
</gene>
<protein>
    <submittedName>
        <fullName evidence="6">Non-specific serine/threonine protein kinase</fullName>
        <ecNumber evidence="6">2.7.11.1</ecNumber>
    </submittedName>
</protein>
<proteinExistence type="predicted"/>
<feature type="compositionally biased region" description="Polar residues" evidence="4">
    <location>
        <begin position="769"/>
        <end position="779"/>
    </location>
</feature>
<evidence type="ECO:0000256" key="4">
    <source>
        <dbReference type="SAM" id="MobiDB-lite"/>
    </source>
</evidence>
<evidence type="ECO:0000313" key="7">
    <source>
        <dbReference type="Proteomes" id="UP000092528"/>
    </source>
</evidence>
<keyword evidence="3" id="KW-0106">Calcium</keyword>
<feature type="compositionally biased region" description="Polar residues" evidence="4">
    <location>
        <begin position="2179"/>
        <end position="2189"/>
    </location>
</feature>